<evidence type="ECO:0008006" key="3">
    <source>
        <dbReference type="Google" id="ProtNLM"/>
    </source>
</evidence>
<dbReference type="InterPro" id="IPR036047">
    <property type="entry name" value="F-box-like_dom_sf"/>
</dbReference>
<accession>A0A067SPK6</accession>
<dbReference type="Gene3D" id="3.80.10.10">
    <property type="entry name" value="Ribonuclease Inhibitor"/>
    <property type="match status" value="1"/>
</dbReference>
<keyword evidence="2" id="KW-1185">Reference proteome</keyword>
<sequence length="513" mass="58613">MKTTPDLPIELWLEILLYLPRSTLHKMIGVNRTLFELALNDLYEEVRFISDDKVMMKSFKQLRHAGIAKRVRQLFVRPAFLPGLDEIDFRSKFERKVASSMTYLKNIARSPLSDESKESLQDSSFAILDVAKNAVKCCPNLREITITLHDHALTPTFISFLESLWTSDSIGPNIRKISIDTTVVKIPILLKPLKKHSTVLTKLEEFDLNISISRYPHTPTEWLSAIQALVSFFTVFKRTLTSVSLSSMIIADLGDIFEPLPRLPKLKKFEFLAVISSLSLPKPEDFTRFISRHASTLEVFIVKPRARCITFNHSDDTYTTWLNHVAPRTSEKRYSFSELELPKLRTLDVGLRDINLYWADPDLSTRALLPDLSQVASNLTKLIMSDVRLSPHRLSAILDTLARHDGGTILEELSFVCHELSSQFFDLLSQKLRALNALTIEYDTTSGTVANYLQFYQEMQARTYPAWDLRYLRLARPHSCGQAHPNTPDMNAVARSLTQNVVLDTEFVCQCFL</sequence>
<dbReference type="Proteomes" id="UP000027222">
    <property type="component" value="Unassembled WGS sequence"/>
</dbReference>
<dbReference type="OrthoDB" id="3049838at2759"/>
<evidence type="ECO:0000313" key="1">
    <source>
        <dbReference type="EMBL" id="KDR72841.1"/>
    </source>
</evidence>
<name>A0A067SPK6_GALM3</name>
<evidence type="ECO:0000313" key="2">
    <source>
        <dbReference type="Proteomes" id="UP000027222"/>
    </source>
</evidence>
<dbReference type="SUPFAM" id="SSF52047">
    <property type="entry name" value="RNI-like"/>
    <property type="match status" value="1"/>
</dbReference>
<dbReference type="EMBL" id="KL142387">
    <property type="protein sequence ID" value="KDR72841.1"/>
    <property type="molecule type" value="Genomic_DNA"/>
</dbReference>
<proteinExistence type="predicted"/>
<organism evidence="1 2">
    <name type="scientific">Galerina marginata (strain CBS 339.88)</name>
    <dbReference type="NCBI Taxonomy" id="685588"/>
    <lineage>
        <taxon>Eukaryota</taxon>
        <taxon>Fungi</taxon>
        <taxon>Dikarya</taxon>
        <taxon>Basidiomycota</taxon>
        <taxon>Agaricomycotina</taxon>
        <taxon>Agaricomycetes</taxon>
        <taxon>Agaricomycetidae</taxon>
        <taxon>Agaricales</taxon>
        <taxon>Agaricineae</taxon>
        <taxon>Strophariaceae</taxon>
        <taxon>Galerina</taxon>
    </lineage>
</organism>
<reference evidence="2" key="1">
    <citation type="journal article" date="2014" name="Proc. Natl. Acad. Sci. U.S.A.">
        <title>Extensive sampling of basidiomycete genomes demonstrates inadequacy of the white-rot/brown-rot paradigm for wood decay fungi.</title>
        <authorList>
            <person name="Riley R."/>
            <person name="Salamov A.A."/>
            <person name="Brown D.W."/>
            <person name="Nagy L.G."/>
            <person name="Floudas D."/>
            <person name="Held B.W."/>
            <person name="Levasseur A."/>
            <person name="Lombard V."/>
            <person name="Morin E."/>
            <person name="Otillar R."/>
            <person name="Lindquist E.A."/>
            <person name="Sun H."/>
            <person name="LaButti K.M."/>
            <person name="Schmutz J."/>
            <person name="Jabbour D."/>
            <person name="Luo H."/>
            <person name="Baker S.E."/>
            <person name="Pisabarro A.G."/>
            <person name="Walton J.D."/>
            <person name="Blanchette R.A."/>
            <person name="Henrissat B."/>
            <person name="Martin F."/>
            <person name="Cullen D."/>
            <person name="Hibbett D.S."/>
            <person name="Grigoriev I.V."/>
        </authorList>
    </citation>
    <scope>NUCLEOTIDE SEQUENCE [LARGE SCALE GENOMIC DNA]</scope>
    <source>
        <strain evidence="2">CBS 339.88</strain>
    </source>
</reference>
<dbReference type="SUPFAM" id="SSF81383">
    <property type="entry name" value="F-box domain"/>
    <property type="match status" value="1"/>
</dbReference>
<protein>
    <recommendedName>
        <fullName evidence="3">F-box domain-containing protein</fullName>
    </recommendedName>
</protein>
<dbReference type="AlphaFoldDB" id="A0A067SPK6"/>
<dbReference type="InterPro" id="IPR032675">
    <property type="entry name" value="LRR_dom_sf"/>
</dbReference>
<dbReference type="HOGENOM" id="CLU_028894_0_0_1"/>
<gene>
    <name evidence="1" type="ORF">GALMADRAFT_228529</name>
</gene>